<dbReference type="OrthoDB" id="680218at2759"/>
<dbReference type="GO" id="GO:0016567">
    <property type="term" value="P:protein ubiquitination"/>
    <property type="evidence" value="ECO:0007669"/>
    <property type="project" value="InterPro"/>
</dbReference>
<dbReference type="SMART" id="SM00225">
    <property type="entry name" value="BTB"/>
    <property type="match status" value="1"/>
</dbReference>
<dbReference type="EMBL" id="CAJGYO010000019">
    <property type="protein sequence ID" value="CAD6338710.1"/>
    <property type="molecule type" value="Genomic_DNA"/>
</dbReference>
<evidence type="ECO:0000313" key="6">
    <source>
        <dbReference type="Proteomes" id="UP000604825"/>
    </source>
</evidence>
<dbReference type="SUPFAM" id="SSF54695">
    <property type="entry name" value="POZ domain"/>
    <property type="match status" value="1"/>
</dbReference>
<gene>
    <name evidence="5" type="ORF">NCGR_LOCUS62808</name>
</gene>
<sequence>MATTLDFASPGPVTRSYRLVVHHYGFMKEQCRNGQPIEFPPFKAGDCSRCIYYYPNGRSTSSADYISIFIAGAGGRAVTDEPVKARVSFTLLDGAGEPVPGHSCSGVWEYSKLDWYGCDLFIHKESLEASEYLVDDRLTIECVVSVERAYDLQQRLSLDPDVTFQVGGEAFSVHRCVLAAKSPVLEAELARESTLAAGACCIHIDDMLPQVFKSVLHFVYTDSLPEMTTGPEEESIMAEHLLVAADRFDMQELKLICEEILSSDINVNTVTKTLGLAVQHHCHMLRDACIEFLGDPPVLEAVMATDHDILELVAKNCPMLLKEMWAYEDDPMQDELAMCF</sequence>
<protein>
    <recommendedName>
        <fullName evidence="7">BTB domain-containing protein</fullName>
    </recommendedName>
</protein>
<dbReference type="SUPFAM" id="SSF49599">
    <property type="entry name" value="TRAF domain-like"/>
    <property type="match status" value="1"/>
</dbReference>
<reference evidence="5" key="1">
    <citation type="submission" date="2020-10" db="EMBL/GenBank/DDBJ databases">
        <authorList>
            <person name="Han B."/>
            <person name="Lu T."/>
            <person name="Zhao Q."/>
            <person name="Huang X."/>
            <person name="Zhao Y."/>
        </authorList>
    </citation>
    <scope>NUCLEOTIDE SEQUENCE</scope>
</reference>
<organism evidence="5 6">
    <name type="scientific">Miscanthus lutarioriparius</name>
    <dbReference type="NCBI Taxonomy" id="422564"/>
    <lineage>
        <taxon>Eukaryota</taxon>
        <taxon>Viridiplantae</taxon>
        <taxon>Streptophyta</taxon>
        <taxon>Embryophyta</taxon>
        <taxon>Tracheophyta</taxon>
        <taxon>Spermatophyta</taxon>
        <taxon>Magnoliopsida</taxon>
        <taxon>Liliopsida</taxon>
        <taxon>Poales</taxon>
        <taxon>Poaceae</taxon>
        <taxon>PACMAD clade</taxon>
        <taxon>Panicoideae</taxon>
        <taxon>Andropogonodae</taxon>
        <taxon>Andropogoneae</taxon>
        <taxon>Saccharinae</taxon>
        <taxon>Miscanthus</taxon>
    </lineage>
</organism>
<dbReference type="InterPro" id="IPR011333">
    <property type="entry name" value="SKP1/BTB/POZ_sf"/>
</dbReference>
<dbReference type="CDD" id="cd00121">
    <property type="entry name" value="MATH"/>
    <property type="match status" value="1"/>
</dbReference>
<evidence type="ECO:0000259" key="3">
    <source>
        <dbReference type="PROSITE" id="PS50097"/>
    </source>
</evidence>
<dbReference type="InterPro" id="IPR045005">
    <property type="entry name" value="BPM1-6"/>
</dbReference>
<feature type="domain" description="BTB" evidence="3">
    <location>
        <begin position="160"/>
        <end position="228"/>
    </location>
</feature>
<dbReference type="Proteomes" id="UP000604825">
    <property type="component" value="Unassembled WGS sequence"/>
</dbReference>
<comment type="pathway">
    <text evidence="1">Protein modification; protein ubiquitination.</text>
</comment>
<dbReference type="Pfam" id="PF00651">
    <property type="entry name" value="BTB"/>
    <property type="match status" value="1"/>
</dbReference>
<dbReference type="AlphaFoldDB" id="A0A811SDA0"/>
<dbReference type="Gene3D" id="1.25.40.420">
    <property type="match status" value="1"/>
</dbReference>
<dbReference type="PROSITE" id="PS50144">
    <property type="entry name" value="MATH"/>
    <property type="match status" value="1"/>
</dbReference>
<dbReference type="InterPro" id="IPR008974">
    <property type="entry name" value="TRAF-like"/>
</dbReference>
<dbReference type="PANTHER" id="PTHR26379:SF422">
    <property type="entry name" value="BTB DOMAIN-CONTAINING PROTEIN"/>
    <property type="match status" value="1"/>
</dbReference>
<comment type="similarity">
    <text evidence="2">Belongs to the Tdpoz family.</text>
</comment>
<evidence type="ECO:0000256" key="2">
    <source>
        <dbReference type="ARBA" id="ARBA00010846"/>
    </source>
</evidence>
<dbReference type="Pfam" id="PF22486">
    <property type="entry name" value="MATH_2"/>
    <property type="match status" value="1"/>
</dbReference>
<keyword evidence="6" id="KW-1185">Reference proteome</keyword>
<evidence type="ECO:0008006" key="7">
    <source>
        <dbReference type="Google" id="ProtNLM"/>
    </source>
</evidence>
<evidence type="ECO:0000259" key="4">
    <source>
        <dbReference type="PROSITE" id="PS50144"/>
    </source>
</evidence>
<dbReference type="InterPro" id="IPR056423">
    <property type="entry name" value="BACK_BPM_SPOP"/>
</dbReference>
<dbReference type="Gene3D" id="2.60.210.10">
    <property type="entry name" value="Apoptosis, Tumor Necrosis Factor Receptor Associated Protein 2, Chain A"/>
    <property type="match status" value="1"/>
</dbReference>
<evidence type="ECO:0000256" key="1">
    <source>
        <dbReference type="ARBA" id="ARBA00004906"/>
    </source>
</evidence>
<feature type="domain" description="MATH" evidence="4">
    <location>
        <begin position="14"/>
        <end position="144"/>
    </location>
</feature>
<dbReference type="Pfam" id="PF24570">
    <property type="entry name" value="BACK_BPM_SPOP"/>
    <property type="match status" value="1"/>
</dbReference>
<dbReference type="InterPro" id="IPR000210">
    <property type="entry name" value="BTB/POZ_dom"/>
</dbReference>
<dbReference type="PANTHER" id="PTHR26379">
    <property type="entry name" value="BTB/POZ AND MATH DOMAIN-CONTAINING PROTEIN 1"/>
    <property type="match status" value="1"/>
</dbReference>
<name>A0A811SDA0_9POAL</name>
<dbReference type="Gene3D" id="3.30.710.10">
    <property type="entry name" value="Potassium Channel Kv1.1, Chain A"/>
    <property type="match status" value="1"/>
</dbReference>
<dbReference type="PROSITE" id="PS50097">
    <property type="entry name" value="BTB"/>
    <property type="match status" value="1"/>
</dbReference>
<evidence type="ECO:0000313" key="5">
    <source>
        <dbReference type="EMBL" id="CAD6338710.1"/>
    </source>
</evidence>
<proteinExistence type="inferred from homology"/>
<accession>A0A811SDA0</accession>
<dbReference type="InterPro" id="IPR002083">
    <property type="entry name" value="MATH/TRAF_dom"/>
</dbReference>
<comment type="caution">
    <text evidence="5">The sequence shown here is derived from an EMBL/GenBank/DDBJ whole genome shotgun (WGS) entry which is preliminary data.</text>
</comment>